<keyword evidence="1" id="KW-0812">Transmembrane</keyword>
<evidence type="ECO:0000313" key="3">
    <source>
        <dbReference type="Proteomes" id="UP000015524"/>
    </source>
</evidence>
<evidence type="ECO:0000256" key="1">
    <source>
        <dbReference type="SAM" id="Phobius"/>
    </source>
</evidence>
<keyword evidence="1" id="KW-0472">Membrane</keyword>
<evidence type="ECO:0000313" key="2">
    <source>
        <dbReference type="EMBL" id="EQA97916.1"/>
    </source>
</evidence>
<feature type="transmembrane region" description="Helical" evidence="1">
    <location>
        <begin position="7"/>
        <end position="25"/>
    </location>
</feature>
<protein>
    <submittedName>
        <fullName evidence="2">Uncharacterized protein</fullName>
    </submittedName>
</protein>
<keyword evidence="1" id="KW-1133">Transmembrane helix</keyword>
<dbReference type="EMBL" id="ATIB01000085">
    <property type="protein sequence ID" value="EQA97916.1"/>
    <property type="molecule type" value="Genomic_DNA"/>
</dbReference>
<proteinExistence type="predicted"/>
<dbReference type="AlphaFoldDB" id="T0GBA1"/>
<name>T0GBA1_9SPHN</name>
<comment type="caution">
    <text evidence="2">The sequence shown here is derived from an EMBL/GenBank/DDBJ whole genome shotgun (WGS) entry which is preliminary data.</text>
</comment>
<sequence length="29" mass="3374">MSRMDVFGDRVCVVTSLLIMGWFLYSSIF</sequence>
<accession>T0GBA1</accession>
<keyword evidence="3" id="KW-1185">Reference proteome</keyword>
<reference evidence="2 3" key="1">
    <citation type="journal article" date="2013" name="Genome Announc.">
        <title>Draft Genome Sequence of a Hexachlorocyclohexane-Degrading Bacterium, Sphingobium baderi Strain LL03T.</title>
        <authorList>
            <person name="Kaur J."/>
            <person name="Verma H."/>
            <person name="Tripathi C."/>
            <person name="Khurana J.P."/>
            <person name="Lal R."/>
        </authorList>
    </citation>
    <scope>NUCLEOTIDE SEQUENCE [LARGE SCALE GENOMIC DNA]</scope>
    <source>
        <strain evidence="2 3">LL03</strain>
    </source>
</reference>
<organism evidence="2 3">
    <name type="scientific">Sphingobium baderi LL03</name>
    <dbReference type="NCBI Taxonomy" id="1114964"/>
    <lineage>
        <taxon>Bacteria</taxon>
        <taxon>Pseudomonadati</taxon>
        <taxon>Pseudomonadota</taxon>
        <taxon>Alphaproteobacteria</taxon>
        <taxon>Sphingomonadales</taxon>
        <taxon>Sphingomonadaceae</taxon>
        <taxon>Sphingobium</taxon>
    </lineage>
</organism>
<dbReference type="Proteomes" id="UP000015524">
    <property type="component" value="Unassembled WGS sequence"/>
</dbReference>
<gene>
    <name evidence="2" type="ORF">L485_19425</name>
</gene>